<dbReference type="Pfam" id="PF19045">
    <property type="entry name" value="Ligase_CoA_2"/>
    <property type="match status" value="1"/>
</dbReference>
<dbReference type="PANTHER" id="PTHR42793:SF1">
    <property type="entry name" value="PEPTIDYL-LYSINE N-ACETYLTRANSFERASE PATZ"/>
    <property type="match status" value="1"/>
</dbReference>
<evidence type="ECO:0000256" key="1">
    <source>
        <dbReference type="SAM" id="MobiDB-lite"/>
    </source>
</evidence>
<dbReference type="PANTHER" id="PTHR42793">
    <property type="entry name" value="COA BINDING DOMAIN CONTAINING PROTEIN"/>
    <property type="match status" value="1"/>
</dbReference>
<feature type="domain" description="CoA-binding" evidence="2">
    <location>
        <begin position="4"/>
        <end position="102"/>
    </location>
</feature>
<dbReference type="Gene3D" id="3.40.50.720">
    <property type="entry name" value="NAD(P)-binding Rossmann-like Domain"/>
    <property type="match status" value="1"/>
</dbReference>
<feature type="compositionally biased region" description="Pro residues" evidence="1">
    <location>
        <begin position="475"/>
        <end position="484"/>
    </location>
</feature>
<organism evidence="3 4">
    <name type="scientific">Pyrobaculum arsenaticum</name>
    <dbReference type="NCBI Taxonomy" id="121277"/>
    <lineage>
        <taxon>Archaea</taxon>
        <taxon>Thermoproteota</taxon>
        <taxon>Thermoprotei</taxon>
        <taxon>Thermoproteales</taxon>
        <taxon>Thermoproteaceae</taxon>
        <taxon>Pyrobaculum</taxon>
    </lineage>
</organism>
<dbReference type="InterPro" id="IPR043938">
    <property type="entry name" value="Ligase_CoA_dom"/>
</dbReference>
<dbReference type="SUPFAM" id="SSF52210">
    <property type="entry name" value="Succinyl-CoA synthetase domains"/>
    <property type="match status" value="2"/>
</dbReference>
<dbReference type="Proteomes" id="UP000554766">
    <property type="component" value="Unassembled WGS sequence"/>
</dbReference>
<dbReference type="GO" id="GO:0043758">
    <property type="term" value="F:acetate-CoA ligase (ADP-forming) activity"/>
    <property type="evidence" value="ECO:0007669"/>
    <property type="project" value="InterPro"/>
</dbReference>
<proteinExistence type="predicted"/>
<evidence type="ECO:0000259" key="2">
    <source>
        <dbReference type="SMART" id="SM00881"/>
    </source>
</evidence>
<accession>A0A7L4P5K1</accession>
<dbReference type="AlphaFoldDB" id="A0A7L4P5K1"/>
<dbReference type="InterPro" id="IPR003781">
    <property type="entry name" value="CoA-bd"/>
</dbReference>
<reference evidence="3 4" key="1">
    <citation type="journal article" date="2020" name="Nat. Commun.">
        <title>The structures of two archaeal type IV pili illuminate evolutionary relationships.</title>
        <authorList>
            <person name="Wang F."/>
            <person name="Baquero D.P."/>
            <person name="Su Z."/>
            <person name="Beltran L.C."/>
            <person name="Prangishvili D."/>
            <person name="Krupovic M."/>
            <person name="Egelman E.H."/>
        </authorList>
    </citation>
    <scope>NUCLEOTIDE SEQUENCE [LARGE SCALE GENOMIC DNA]</scope>
    <source>
        <strain evidence="3 4">2GA</strain>
    </source>
</reference>
<protein>
    <submittedName>
        <fullName evidence="3">Acetate--CoA ligase family protein</fullName>
    </submittedName>
</protein>
<keyword evidence="3" id="KW-0436">Ligase</keyword>
<dbReference type="InterPro" id="IPR016102">
    <property type="entry name" value="Succinyl-CoA_synth-like"/>
</dbReference>
<dbReference type="SUPFAM" id="SSF51735">
    <property type="entry name" value="NAD(P)-binding Rossmann-fold domains"/>
    <property type="match status" value="1"/>
</dbReference>
<name>A0A7L4P5K1_9CREN</name>
<dbReference type="InterPro" id="IPR036291">
    <property type="entry name" value="NAD(P)-bd_dom_sf"/>
</dbReference>
<dbReference type="Pfam" id="PF13607">
    <property type="entry name" value="Succ_CoA_lig"/>
    <property type="match status" value="1"/>
</dbReference>
<feature type="region of interest" description="Disordered" evidence="1">
    <location>
        <begin position="455"/>
        <end position="484"/>
    </location>
</feature>
<dbReference type="SMART" id="SM00881">
    <property type="entry name" value="CoA_binding"/>
    <property type="match status" value="1"/>
</dbReference>
<evidence type="ECO:0000313" key="3">
    <source>
        <dbReference type="EMBL" id="NYR14515.1"/>
    </source>
</evidence>
<gene>
    <name evidence="3" type="ORF">HC235_00715</name>
</gene>
<sequence>MREFLFPNSVAVVGASPKADSIGGQILLQLLKSFKSRVYAVNPKYRRGEVGGVEVQFYESATNLPEAPELVVVATPAEITPRVVDDAGRAGAKAAIVVSGGFSEIGRRDLENELVKTAQKHGMRVLGPNCIGVYNAFNGLDTMFLPVEKAARPPPGPIAFLSQSGAVMTAALDWAAGEGIGVGIAVNFGNRADVTEADFIEFLANSKEISVIALYLEGFRWKGDAARFLKVAKRSSKPVVVYKAGRGSDSARAAASHTAAMAGAYEMYHALFRQAGVIEADDLVELFDMAKALAVYGPRRVDSVLVVSSSGGMGVQIVDAVNSVGLRVPELPEEGREELRKYLLPIATVSNPVDLTGGGNNAHFGKALEIGLRYTDAAVVAALIHPPGYNEDVAKEIIDVLEKHKKPIIVVSFGSSPQTKALEEALRSRVVVVNTPRRAARALLAVALYGSKVDHRGGKGGDEHNTSQGVDSGISPPPGGVVPK</sequence>
<feature type="compositionally biased region" description="Basic and acidic residues" evidence="1">
    <location>
        <begin position="455"/>
        <end position="465"/>
    </location>
</feature>
<dbReference type="OMA" id="ICVVPTF"/>
<evidence type="ECO:0000313" key="4">
    <source>
        <dbReference type="Proteomes" id="UP000554766"/>
    </source>
</evidence>
<dbReference type="EMBL" id="JAAVJF010000001">
    <property type="protein sequence ID" value="NYR14515.1"/>
    <property type="molecule type" value="Genomic_DNA"/>
</dbReference>
<dbReference type="Pfam" id="PF13380">
    <property type="entry name" value="CoA_binding_2"/>
    <property type="match status" value="1"/>
</dbReference>
<dbReference type="Gene3D" id="3.40.50.261">
    <property type="entry name" value="Succinyl-CoA synthetase domains"/>
    <property type="match status" value="2"/>
</dbReference>
<keyword evidence="4" id="KW-1185">Reference proteome</keyword>
<dbReference type="InterPro" id="IPR032875">
    <property type="entry name" value="Succ_CoA_lig_flav_dom"/>
</dbReference>
<comment type="caution">
    <text evidence="3">The sequence shown here is derived from an EMBL/GenBank/DDBJ whole genome shotgun (WGS) entry which is preliminary data.</text>
</comment>